<evidence type="ECO:0000313" key="14">
    <source>
        <dbReference type="EMBL" id="AGK60751.1"/>
    </source>
</evidence>
<evidence type="ECO:0000256" key="7">
    <source>
        <dbReference type="ARBA" id="ARBA00022490"/>
    </source>
</evidence>
<feature type="active site" description="Proton donor" evidence="11">
    <location>
        <position position="133"/>
    </location>
</feature>
<evidence type="ECO:0000256" key="8">
    <source>
        <dbReference type="ARBA" id="ARBA00022605"/>
    </source>
</evidence>
<evidence type="ECO:0000256" key="9">
    <source>
        <dbReference type="ARBA" id="ARBA00023102"/>
    </source>
</evidence>
<feature type="active site" description="Proton acceptor" evidence="11">
    <location>
        <position position="12"/>
    </location>
</feature>
<keyword evidence="8 11" id="KW-0028">Amino-acid biosynthesis</keyword>
<comment type="similarity">
    <text evidence="4 11 12">Belongs to the HisA/HisF family.</text>
</comment>
<dbReference type="STRING" id="387631.Asulf_00737"/>
<dbReference type="NCBIfam" id="NF010112">
    <property type="entry name" value="PRK13585.1"/>
    <property type="match status" value="1"/>
</dbReference>
<gene>
    <name evidence="11" type="primary">hisA</name>
    <name evidence="14" type="ORF">Asulf_00737</name>
</gene>
<dbReference type="FunFam" id="3.20.20.70:FF:000009">
    <property type="entry name" value="1-(5-phosphoribosyl)-5-[(5-phosphoribosylamino)methylideneamino] imidazole-4-carboxamide isomerase"/>
    <property type="match status" value="1"/>
</dbReference>
<evidence type="ECO:0000256" key="12">
    <source>
        <dbReference type="RuleBase" id="RU003657"/>
    </source>
</evidence>
<evidence type="ECO:0000256" key="13">
    <source>
        <dbReference type="RuleBase" id="RU003658"/>
    </source>
</evidence>
<dbReference type="UniPathway" id="UPA00031">
    <property type="reaction ID" value="UER00009"/>
</dbReference>
<dbReference type="SUPFAM" id="SSF51366">
    <property type="entry name" value="Ribulose-phoshate binding barrel"/>
    <property type="match status" value="1"/>
</dbReference>
<comment type="catalytic activity">
    <reaction evidence="1 11 13">
        <text>1-(5-phospho-beta-D-ribosyl)-5-[(5-phospho-beta-D-ribosylamino)methylideneamino]imidazole-4-carboxamide = 5-[(5-phospho-1-deoxy-D-ribulos-1-ylimino)methylamino]-1-(5-phospho-beta-D-ribosyl)imidazole-4-carboxamide</text>
        <dbReference type="Rhea" id="RHEA:15469"/>
        <dbReference type="ChEBI" id="CHEBI:58435"/>
        <dbReference type="ChEBI" id="CHEBI:58525"/>
        <dbReference type="EC" id="5.3.1.16"/>
    </reaction>
</comment>
<evidence type="ECO:0000256" key="4">
    <source>
        <dbReference type="ARBA" id="ARBA00009667"/>
    </source>
</evidence>
<dbReference type="GO" id="GO:0003949">
    <property type="term" value="F:1-(5-phosphoribosyl)-5-[(5-phosphoribosylamino)methylideneamino]imidazole-4-carboxamide isomerase activity"/>
    <property type="evidence" value="ECO:0007669"/>
    <property type="project" value="UniProtKB-UniRule"/>
</dbReference>
<keyword evidence="7 11" id="KW-0963">Cytoplasm</keyword>
<dbReference type="GO" id="GO:0000105">
    <property type="term" value="P:L-histidine biosynthetic process"/>
    <property type="evidence" value="ECO:0007669"/>
    <property type="project" value="UniProtKB-UniRule"/>
</dbReference>
<name>N0BJS5_9EURY</name>
<dbReference type="KEGG" id="ast:Asulf_00737"/>
<evidence type="ECO:0000256" key="6">
    <source>
        <dbReference type="ARBA" id="ARBA00018464"/>
    </source>
</evidence>
<comment type="subcellular location">
    <subcellularLocation>
        <location evidence="2 11 13">Cytoplasm</location>
    </subcellularLocation>
</comment>
<dbReference type="AlphaFoldDB" id="N0BJS5"/>
<dbReference type="HOGENOM" id="CLU_048577_1_1_2"/>
<dbReference type="CDD" id="cd04732">
    <property type="entry name" value="HisA"/>
    <property type="match status" value="1"/>
</dbReference>
<dbReference type="InterPro" id="IPR044524">
    <property type="entry name" value="Isoase_HisA-like"/>
</dbReference>
<dbReference type="eggNOG" id="arCOG00618">
    <property type="taxonomic scope" value="Archaea"/>
</dbReference>
<dbReference type="EC" id="5.3.1.16" evidence="5 11"/>
<dbReference type="InterPro" id="IPR013785">
    <property type="entry name" value="Aldolase_TIM"/>
</dbReference>
<dbReference type="EMBL" id="CP005290">
    <property type="protein sequence ID" value="AGK60751.1"/>
    <property type="molecule type" value="Genomic_DNA"/>
</dbReference>
<evidence type="ECO:0000256" key="10">
    <source>
        <dbReference type="ARBA" id="ARBA00023235"/>
    </source>
</evidence>
<evidence type="ECO:0000256" key="3">
    <source>
        <dbReference type="ARBA" id="ARBA00005133"/>
    </source>
</evidence>
<reference evidence="14 15" key="1">
    <citation type="journal article" date="2013" name="Genome Announc.">
        <title>Complete Genome Sequence of the Thermophilic and Facultatively Chemolithoautotrophic Sulfate Reducer Archaeoglobus sulfaticallidus Strain PM70-1T.</title>
        <authorList>
            <person name="Stokke R."/>
            <person name="Hocking W.P."/>
            <person name="Steinsbu B.O."/>
            <person name="Steen I.H."/>
        </authorList>
    </citation>
    <scope>NUCLEOTIDE SEQUENCE [LARGE SCALE GENOMIC DNA]</scope>
    <source>
        <strain evidence="14">PM70-1</strain>
    </source>
</reference>
<dbReference type="InterPro" id="IPR006062">
    <property type="entry name" value="His_biosynth"/>
</dbReference>
<organism evidence="14 15">
    <name type="scientific">Archaeoglobus sulfaticallidus PM70-1</name>
    <dbReference type="NCBI Taxonomy" id="387631"/>
    <lineage>
        <taxon>Archaea</taxon>
        <taxon>Methanobacteriati</taxon>
        <taxon>Methanobacteriota</taxon>
        <taxon>Archaeoglobi</taxon>
        <taxon>Archaeoglobales</taxon>
        <taxon>Archaeoglobaceae</taxon>
        <taxon>Archaeoglobus</taxon>
    </lineage>
</organism>
<dbReference type="GO" id="GO:0005737">
    <property type="term" value="C:cytoplasm"/>
    <property type="evidence" value="ECO:0007669"/>
    <property type="project" value="UniProtKB-SubCell"/>
</dbReference>
<dbReference type="InterPro" id="IPR011060">
    <property type="entry name" value="RibuloseP-bd_barrel"/>
</dbReference>
<accession>N0BJS5</accession>
<keyword evidence="10 11" id="KW-0413">Isomerase</keyword>
<dbReference type="InterPro" id="IPR023016">
    <property type="entry name" value="HisA/PriA"/>
</dbReference>
<dbReference type="NCBIfam" id="TIGR00007">
    <property type="entry name" value="1-(5-phosphoribosyl)-5-[(5-phosphoribosylamino)methylideneamino]imidazole-4-carboxamide isomerase"/>
    <property type="match status" value="1"/>
</dbReference>
<dbReference type="RefSeq" id="WP_015590350.1">
    <property type="nucleotide sequence ID" value="NC_021169.1"/>
</dbReference>
<proteinExistence type="inferred from homology"/>
<dbReference type="HAMAP" id="MF_01014">
    <property type="entry name" value="HisA"/>
    <property type="match status" value="1"/>
</dbReference>
<dbReference type="GeneID" id="15392378"/>
<dbReference type="OrthoDB" id="52866at2157"/>
<dbReference type="Pfam" id="PF00977">
    <property type="entry name" value="His_biosynth"/>
    <property type="match status" value="1"/>
</dbReference>
<evidence type="ECO:0000313" key="15">
    <source>
        <dbReference type="Proteomes" id="UP000013307"/>
    </source>
</evidence>
<evidence type="ECO:0000256" key="11">
    <source>
        <dbReference type="HAMAP-Rule" id="MF_01014"/>
    </source>
</evidence>
<dbReference type="Proteomes" id="UP000013307">
    <property type="component" value="Chromosome"/>
</dbReference>
<dbReference type="GO" id="GO:0000162">
    <property type="term" value="P:L-tryptophan biosynthetic process"/>
    <property type="evidence" value="ECO:0007669"/>
    <property type="project" value="TreeGrafter"/>
</dbReference>
<protein>
    <recommendedName>
        <fullName evidence="6 11">1-(5-phosphoribosyl)-5-[(5-phosphoribosylamino)methylideneamino] imidazole-4-carboxamide isomerase</fullName>
        <ecNumber evidence="5 11">5.3.1.16</ecNumber>
    </recommendedName>
    <alternativeName>
        <fullName evidence="11">Phosphoribosylformimino-5-aminoimidazole carboxamide ribotide isomerase</fullName>
    </alternativeName>
</protein>
<evidence type="ECO:0000256" key="1">
    <source>
        <dbReference type="ARBA" id="ARBA00000901"/>
    </source>
</evidence>
<dbReference type="InterPro" id="IPR006063">
    <property type="entry name" value="HisA_bact_arch"/>
</dbReference>
<dbReference type="PANTHER" id="PTHR43090">
    <property type="entry name" value="1-(5-PHOSPHORIBOSYL)-5-[(5-PHOSPHORIBOSYLAMINO)METHYLIDENEAMINO] IMIDAZOLE-4-CARBOXAMIDE ISOMERASE"/>
    <property type="match status" value="1"/>
</dbReference>
<dbReference type="Gene3D" id="3.20.20.70">
    <property type="entry name" value="Aldolase class I"/>
    <property type="match status" value="1"/>
</dbReference>
<sequence>MPTRFLVIPAIDLKDGRVTRLVQGDFSRITVQIDNPLDVARNWIMQGAKCLHIIDLDGAFEGALRHEREIREILSAFDVEVQVGGGIRDPGVIESLLDADVDRVILGTLALTEPDAVKEIAASNPSRIMIAVDSKEDKVAIKGWTEKTSLSALDVIGMFEDVDVSFLYTNIDVEGLIKGIDRKKLTNVLKASEKSVYVAGGISSIEDIAFIRDSGAEGVIIGSALYTGKLNYREAVKLQVF</sequence>
<keyword evidence="9 11" id="KW-0368">Histidine biosynthesis</keyword>
<comment type="pathway">
    <text evidence="3 11 13">Amino-acid biosynthesis; L-histidine biosynthesis; L-histidine from 5-phospho-alpha-D-ribose 1-diphosphate: step 4/9.</text>
</comment>
<evidence type="ECO:0000256" key="2">
    <source>
        <dbReference type="ARBA" id="ARBA00004496"/>
    </source>
</evidence>
<evidence type="ECO:0000256" key="5">
    <source>
        <dbReference type="ARBA" id="ARBA00012550"/>
    </source>
</evidence>
<dbReference type="PANTHER" id="PTHR43090:SF2">
    <property type="entry name" value="1-(5-PHOSPHORIBOSYL)-5-[(5-PHOSPHORIBOSYLAMINO)METHYLIDENEAMINO] IMIDAZOLE-4-CARBOXAMIDE ISOMERASE"/>
    <property type="match status" value="1"/>
</dbReference>
<keyword evidence="15" id="KW-1185">Reference proteome</keyword>